<keyword evidence="10" id="KW-1185">Reference proteome</keyword>
<evidence type="ECO:0000256" key="2">
    <source>
        <dbReference type="ARBA" id="ARBA00022448"/>
    </source>
</evidence>
<dbReference type="PANTHER" id="PTHR16166">
    <property type="entry name" value="VACUOLAR PROTEIN SORTING-ASSOCIATED PROTEIN VPS13"/>
    <property type="match status" value="1"/>
</dbReference>
<dbReference type="InterPro" id="IPR009543">
    <property type="entry name" value="VPS13_VAB"/>
</dbReference>
<keyword evidence="4" id="KW-0175">Coiled coil</keyword>
<reference evidence="9 10" key="1">
    <citation type="submission" date="2019-01" db="EMBL/GenBank/DDBJ databases">
        <authorList>
            <person name="Sayadi A."/>
        </authorList>
    </citation>
    <scope>NUCLEOTIDE SEQUENCE [LARGE SCALE GENOMIC DNA]</scope>
</reference>
<protein>
    <submittedName>
        <fullName evidence="9">Uncharacterized protein</fullName>
    </submittedName>
</protein>
<dbReference type="Pfam" id="PF12624">
    <property type="entry name" value="VPS13_N"/>
    <property type="match status" value="1"/>
</dbReference>
<dbReference type="Pfam" id="PF25033">
    <property type="entry name" value="VPS13_M"/>
    <property type="match status" value="1"/>
</dbReference>
<accession>A0A653BSZ9</accession>
<dbReference type="GO" id="GO:0045053">
    <property type="term" value="P:protein retention in Golgi apparatus"/>
    <property type="evidence" value="ECO:0007669"/>
    <property type="project" value="TreeGrafter"/>
</dbReference>
<keyword evidence="2" id="KW-0813">Transport</keyword>
<evidence type="ECO:0000256" key="5">
    <source>
        <dbReference type="SAM" id="MobiDB-lite"/>
    </source>
</evidence>
<feature type="coiled-coil region" evidence="4">
    <location>
        <begin position="100"/>
        <end position="127"/>
    </location>
</feature>
<dbReference type="GO" id="GO:0006623">
    <property type="term" value="P:protein targeting to vacuole"/>
    <property type="evidence" value="ECO:0007669"/>
    <property type="project" value="TreeGrafter"/>
</dbReference>
<evidence type="ECO:0000313" key="9">
    <source>
        <dbReference type="EMBL" id="VEN38117.1"/>
    </source>
</evidence>
<proteinExistence type="inferred from homology"/>
<evidence type="ECO:0000256" key="3">
    <source>
        <dbReference type="ARBA" id="ARBA00023055"/>
    </source>
</evidence>
<evidence type="ECO:0000259" key="8">
    <source>
        <dbReference type="Pfam" id="PF25036"/>
    </source>
</evidence>
<dbReference type="Pfam" id="PF25036">
    <property type="entry name" value="VPS13_VAB"/>
    <property type="match status" value="1"/>
</dbReference>
<feature type="region of interest" description="Disordered" evidence="5">
    <location>
        <begin position="1537"/>
        <end position="1577"/>
    </location>
</feature>
<organism evidence="9 10">
    <name type="scientific">Callosobruchus maculatus</name>
    <name type="common">Southern cowpea weevil</name>
    <name type="synonym">Pulse bruchid</name>
    <dbReference type="NCBI Taxonomy" id="64391"/>
    <lineage>
        <taxon>Eukaryota</taxon>
        <taxon>Metazoa</taxon>
        <taxon>Ecdysozoa</taxon>
        <taxon>Arthropoda</taxon>
        <taxon>Hexapoda</taxon>
        <taxon>Insecta</taxon>
        <taxon>Pterygota</taxon>
        <taxon>Neoptera</taxon>
        <taxon>Endopterygota</taxon>
        <taxon>Coleoptera</taxon>
        <taxon>Polyphaga</taxon>
        <taxon>Cucujiformia</taxon>
        <taxon>Chrysomeloidea</taxon>
        <taxon>Chrysomelidae</taxon>
        <taxon>Bruchinae</taxon>
        <taxon>Bruchini</taxon>
        <taxon>Callosobruchus</taxon>
    </lineage>
</organism>
<dbReference type="InterPro" id="IPR026847">
    <property type="entry name" value="VPS13"/>
</dbReference>
<dbReference type="InterPro" id="IPR056747">
    <property type="entry name" value="VPS13-like_M"/>
</dbReference>
<dbReference type="EMBL" id="CAACVG010004078">
    <property type="protein sequence ID" value="VEN38117.1"/>
    <property type="molecule type" value="Genomic_DNA"/>
</dbReference>
<dbReference type="InterPro" id="IPR026854">
    <property type="entry name" value="VPS13_N"/>
</dbReference>
<evidence type="ECO:0000259" key="7">
    <source>
        <dbReference type="Pfam" id="PF25033"/>
    </source>
</evidence>
<sequence>MEKLGRLLLDKFATYFLDDVDNTQLKLAWSGAAELTNVVIKPSILEDLNLPVQVIHGSIGKLALKIPWHSIYTSPTTVLIENVYLVVAPNQQVVYDPVKAEKLKHQVKQAELRRIEEAERIEEEKDKPIQDPNLAQRFFFAMIRNIQLTIRNIHIRYEDRVTNPAAPFSFGFTLGNLLVESTDQNWKVTFIESKDLKEPVSRFYKIAQLDSLAMYWNSNCDIYCHLPMAEMHKHLSKIAKKNWKPENYKYILGPMNMSARMRVNLNPERDEPKFTYPKLHLNVEVTKLYLGITKRQYRDLIALSDSMDRMAKGEPYRKYRPNVTSYRGNYKVWWRFAYKSILEEHVRKKRREWNWKNILKYRNTCRLYKDLYQKSKVDKNMKPQEKQKLEECEKNMNVINIVVARKQVEVELKKMEEEAGKTSFFSRWWGGSGKDNTDGGQKAAIVAEFEKAMTQEEKEKLYRAVGVSEDGKQVEIFPETYVSISCAFVLKSLELELKDEEIEVKRVLFTTLNSVRCKVEMRPFNSGMKVLAQIDDFKTVGMKQADDFIPKMITKTTGQKGLLEVTYEMNPIDMSCDQKIDVSTQPLKIIYDAETINKVVDIFKLPSDTSLDQLQLAAEQRLNKMKEMTATGLAHAIDQQICLNVHIDIQAPYIIIPYEGRYTGSENALVANLGRLKIYSFGKRSSSADLKRLHDEGKTQAEIMEHIVKHAYDNFKLEFKNLQILMAQSDENWDAAINNSLPTEMHLLNPLSIDFTYSKCLIPDDPRLPHGKIKGQLPSIDVKLSEARILMLFSLIFSIKWPSTEESSPVIVPISQSKKRASSAMLNKYKELQDKAKKTQNLISKLPKKSSQKEFVQFTTIEAVFEMAEITLTLNRQESIAADVSELAQFKLRSLICSFTQKTFETTVSLQVGYITAQQPRDDKIVRIIDSPVPAAKNEYLFKVEFIQVDPASPGLHSIHKSCESSLSLNFGQLNLTLHQEAILSLLQFSTVIQEEINRLREENKKDRYATIKRKMSTISEHLDYAQKMVGVQPHRKKKVNYVETIKFKLVAQLNELTIQVESDKSNITSCSVRGINTTILLKDRYTEVEAKLMDIVIIDLDPNTVHPLILSGSDDIALVLQLVLYNLAIDTDKPDMDVNVKVGGSRIIFLNKFIFNLMSFLNQFQDAQKAIIEASQAAAESAKENMKGVYDKATKISLHIQVKAPDIIVPMNSKSYDAVSLDLGTIKLLNHFDTLEVKNDDNYPAVVDNLKINLTDLKITRIKIGHKNETVKESTLLQPLTFNVKVKRNLSLSWYKAIPDLDISGDIKMIQLKLSQTDYKLVMNILQYNLAEGKPETGTSTTPSVATIPSNYEGRLMEVTSNVCAQVEHVAQEWKDTVKPTTFMNFCFNMERLVIDLYQGGVTTQTPTAECGEDTHLGRFSLEGLSVKGKILSDESLVTSVLLLNCYLDDMRKGKEDKLNRLIQRSFDPTSDSISGGSSMSVTAPVKSMFDITYQQKRNELFADVRIYSFTLILSVEYLMKIADFFNIDSTHTDDAATQTHHGRPISSSSVQTKSKHSMTSSTTHKRAEPAPTNTHMTINLKLERPDIILVEHMESIDTNSMILNAEILVKLRIAGEHQVINGMISDLQLYTCNYNPAMRIQTRNNVLHPVTVSLAGSTPDDKGLHVELMITDVHLSISPSTIELLNRVLVTMTKGSTTDKEDEVEEVYYENLWQPKLFDDPDYWFLKTEYGADALDQLAFRPSLVESRATQQTILQELCIISIPTIIVTVEAGVGNKTLPMLMLETGFKGSVKNWSSQLGVEASMKMQMGYYNSRLALWEPLIEPVDNICETAYKQPWELKLEVSMNQEQDDSMSTMSPTDSESDMQLPQPLMDIDIISDNNLELTITKTLLEVLTNLGKAFTDAVNENKLTASHSIDASYKVLNEIGEDITLLLEKSAFNHVEGGDKMDINKSQAVPLVVKSNFVEKKCLDLGKELVKNSEKKNKFLYIKVNSKNCELALPVVRADKRFFLLNYRSSSGSDNWGIVSDIKVDEGITTITIRSILQVINHFSTAIDVYYMTPKGNILELIGVVQPNSHLNIPLKAVYNPTNELFFGVSGYSVTSSPYIWKDLQTFLANTKILNCKRTSKDYGEEMFVIKAVGEMEQIFYENTTRHTMSSVCYNIHLRPAVIFKNCLPLDIVCCVDEKAEEFTVKAGDILQLPSVTPGSNVIVIRLPDYLEKEWSCRGEILEKPNEFTVWTFNSYDSATKMSMDLGMHTLDRNGSLVISLYCPFWMLNKTGLMLAYRSTDESMNVLHHPPDFKGPILFSFSAKNFFGKKKACVKVEGGEWSDKFPLDTAGSSGVVSCKTEGVYYQIGVNNQLTYNNLTKQVTFTPFYVIINNAPYTIECQESDRPADPWTVVNSKSCAALWPRTDKEDKLLRLRIEGTDEISAPFLYTESHNTLLRLDNKYGGVNVDIQLTEGSVYINLVPYDVGSAPALLVNHTSVPICYWEKESVQKRILQPKHSVLYTWENPSGPRVIAWDRGHKKEIFNDLRKDGGGEFSPEEDLNICWASFLDGMQRVLLFTESRSIVTGAQVTNILEVIQQEITMSIQGVGISFVNNATRREIMYIGIASSGVIWEVCKHSSTRYKQLSTKDSTLIEAAYQHYLVNSFGTNAELELGRVVMGPKLEVDFKTGQMFKPHKRKLRRTYQTGLWFQMKTSPSQMQLHAKVNKLQIDNQMFDCIFPVVLAPVPPPKSVALDSGIKPFVEVSIVQLLLKNSQIKQYKYFKVLVQEFHVKVDLGFVNAVLELLQQDETSEEGENSS</sequence>
<feature type="domain" description="VPS13-like middle region" evidence="7">
    <location>
        <begin position="1062"/>
        <end position="1905"/>
    </location>
</feature>
<evidence type="ECO:0000313" key="10">
    <source>
        <dbReference type="Proteomes" id="UP000410492"/>
    </source>
</evidence>
<keyword evidence="3" id="KW-0445">Lipid transport</keyword>
<evidence type="ECO:0000256" key="4">
    <source>
        <dbReference type="SAM" id="Coils"/>
    </source>
</evidence>
<dbReference type="OrthoDB" id="428159at2759"/>
<feature type="compositionally biased region" description="Low complexity" evidence="5">
    <location>
        <begin position="1548"/>
        <end position="1564"/>
    </location>
</feature>
<dbReference type="PANTHER" id="PTHR16166:SF93">
    <property type="entry name" value="INTERMEMBRANE LIPID TRANSFER PROTEIN VPS13"/>
    <property type="match status" value="1"/>
</dbReference>
<dbReference type="GO" id="GO:0006869">
    <property type="term" value="P:lipid transport"/>
    <property type="evidence" value="ECO:0007669"/>
    <property type="project" value="UniProtKB-KW"/>
</dbReference>
<feature type="domain" description="Chorein N-terminal" evidence="6">
    <location>
        <begin position="8"/>
        <end position="1034"/>
    </location>
</feature>
<feature type="domain" description="Vacuolar protein sorting-associated protein 13 VPS13 adaptor binding" evidence="8">
    <location>
        <begin position="1984"/>
        <end position="2518"/>
    </location>
</feature>
<comment type="similarity">
    <text evidence="1">Belongs to the VPS13 family.</text>
</comment>
<gene>
    <name evidence="9" type="ORF">CALMAC_LOCUS3126</name>
</gene>
<name>A0A653BSZ9_CALMS</name>
<evidence type="ECO:0000259" key="6">
    <source>
        <dbReference type="Pfam" id="PF12624"/>
    </source>
</evidence>
<evidence type="ECO:0000256" key="1">
    <source>
        <dbReference type="ARBA" id="ARBA00006545"/>
    </source>
</evidence>
<dbReference type="Proteomes" id="UP000410492">
    <property type="component" value="Unassembled WGS sequence"/>
</dbReference>